<feature type="domain" description="ABC transporter" evidence="10">
    <location>
        <begin position="356"/>
        <end position="591"/>
    </location>
</feature>
<dbReference type="InterPro" id="IPR036097">
    <property type="entry name" value="HisK_dim/P_sf"/>
</dbReference>
<dbReference type="Gene3D" id="3.40.50.300">
    <property type="entry name" value="P-loop containing nucleotide triphosphate hydrolases"/>
    <property type="match status" value="1"/>
</dbReference>
<feature type="transmembrane region" description="Helical" evidence="9">
    <location>
        <begin position="16"/>
        <end position="44"/>
    </location>
</feature>
<dbReference type="GO" id="GO:0005886">
    <property type="term" value="C:plasma membrane"/>
    <property type="evidence" value="ECO:0007669"/>
    <property type="project" value="UniProtKB-SubCell"/>
</dbReference>
<dbReference type="FunFam" id="3.40.50.300:FF:000218">
    <property type="entry name" value="Multidrug ABC transporter ATP-binding protein"/>
    <property type="match status" value="1"/>
</dbReference>
<evidence type="ECO:0000256" key="7">
    <source>
        <dbReference type="ARBA" id="ARBA00022989"/>
    </source>
</evidence>
<evidence type="ECO:0000256" key="2">
    <source>
        <dbReference type="ARBA" id="ARBA00004651"/>
    </source>
</evidence>
<dbReference type="InterPro" id="IPR036640">
    <property type="entry name" value="ABC1_TM_sf"/>
</dbReference>
<dbReference type="EC" id="2.7.13.3" evidence="3"/>
<evidence type="ECO:0000259" key="11">
    <source>
        <dbReference type="PROSITE" id="PS50929"/>
    </source>
</evidence>
<comment type="subcellular location">
    <subcellularLocation>
        <location evidence="2">Cell membrane</location>
        <topology evidence="2">Multi-pass membrane protein</topology>
    </subcellularLocation>
</comment>
<feature type="transmembrane region" description="Helical" evidence="9">
    <location>
        <begin position="180"/>
        <end position="197"/>
    </location>
</feature>
<keyword evidence="5" id="KW-0547">Nucleotide-binding</keyword>
<dbReference type="SUPFAM" id="SSF47384">
    <property type="entry name" value="Homodimeric domain of signal transducing histidine kinase"/>
    <property type="match status" value="1"/>
</dbReference>
<evidence type="ECO:0000313" key="13">
    <source>
        <dbReference type="Proteomes" id="UP000217507"/>
    </source>
</evidence>
<dbReference type="Gene3D" id="1.20.1560.10">
    <property type="entry name" value="ABC transporter type 1, transmembrane domain"/>
    <property type="match status" value="1"/>
</dbReference>
<evidence type="ECO:0000313" key="12">
    <source>
        <dbReference type="EMBL" id="BAY71558.1"/>
    </source>
</evidence>
<dbReference type="SMART" id="SM00382">
    <property type="entry name" value="AAA"/>
    <property type="match status" value="1"/>
</dbReference>
<dbReference type="EMBL" id="AP018216">
    <property type="protein sequence ID" value="BAY71558.1"/>
    <property type="molecule type" value="Genomic_DNA"/>
</dbReference>
<dbReference type="GO" id="GO:0000155">
    <property type="term" value="F:phosphorelay sensor kinase activity"/>
    <property type="evidence" value="ECO:0007669"/>
    <property type="project" value="InterPro"/>
</dbReference>
<dbReference type="SUPFAM" id="SSF52540">
    <property type="entry name" value="P-loop containing nucleoside triphosphate hydrolases"/>
    <property type="match status" value="1"/>
</dbReference>
<dbReference type="PROSITE" id="PS00211">
    <property type="entry name" value="ABC_TRANSPORTER_1"/>
    <property type="match status" value="1"/>
</dbReference>
<dbReference type="InterPro" id="IPR003439">
    <property type="entry name" value="ABC_transporter-like_ATP-bd"/>
</dbReference>
<keyword evidence="4 9" id="KW-0812">Transmembrane</keyword>
<name>A0A1Z4KRG4_ANAVA</name>
<proteinExistence type="predicted"/>
<dbReference type="CDD" id="cd03251">
    <property type="entry name" value="ABCC_MsbA"/>
    <property type="match status" value="1"/>
</dbReference>
<dbReference type="PROSITE" id="PS50893">
    <property type="entry name" value="ABC_TRANSPORTER_2"/>
    <property type="match status" value="1"/>
</dbReference>
<dbReference type="GO" id="GO:0005524">
    <property type="term" value="F:ATP binding"/>
    <property type="evidence" value="ECO:0007669"/>
    <property type="project" value="UniProtKB-KW"/>
</dbReference>
<protein>
    <recommendedName>
        <fullName evidence="3">histidine kinase</fullName>
        <ecNumber evidence="3">2.7.13.3</ecNumber>
    </recommendedName>
</protein>
<dbReference type="Proteomes" id="UP000217507">
    <property type="component" value="Chromosome"/>
</dbReference>
<evidence type="ECO:0000256" key="5">
    <source>
        <dbReference type="ARBA" id="ARBA00022741"/>
    </source>
</evidence>
<organism evidence="12 13">
    <name type="scientific">Trichormus variabilis NIES-23</name>
    <dbReference type="NCBI Taxonomy" id="1973479"/>
    <lineage>
        <taxon>Bacteria</taxon>
        <taxon>Bacillati</taxon>
        <taxon>Cyanobacteriota</taxon>
        <taxon>Cyanophyceae</taxon>
        <taxon>Nostocales</taxon>
        <taxon>Nostocaceae</taxon>
        <taxon>Trichormus</taxon>
    </lineage>
</organism>
<dbReference type="InterPro" id="IPR017871">
    <property type="entry name" value="ABC_transporter-like_CS"/>
</dbReference>
<evidence type="ECO:0000256" key="8">
    <source>
        <dbReference type="ARBA" id="ARBA00023136"/>
    </source>
</evidence>
<dbReference type="InterPro" id="IPR039421">
    <property type="entry name" value="Type_1_exporter"/>
</dbReference>
<dbReference type="Gene3D" id="1.10.287.130">
    <property type="match status" value="1"/>
</dbReference>
<dbReference type="InterPro" id="IPR003661">
    <property type="entry name" value="HisK_dim/P_dom"/>
</dbReference>
<accession>A0A1Z4KRG4</accession>
<dbReference type="GO" id="GO:0016887">
    <property type="term" value="F:ATP hydrolysis activity"/>
    <property type="evidence" value="ECO:0007669"/>
    <property type="project" value="InterPro"/>
</dbReference>
<evidence type="ECO:0000256" key="6">
    <source>
        <dbReference type="ARBA" id="ARBA00022840"/>
    </source>
</evidence>
<reference evidence="12 13" key="1">
    <citation type="submission" date="2017-06" db="EMBL/GenBank/DDBJ databases">
        <title>Genome sequencing of cyanobaciteial culture collection at National Institute for Environmental Studies (NIES).</title>
        <authorList>
            <person name="Hirose Y."/>
            <person name="Shimura Y."/>
            <person name="Fujisawa T."/>
            <person name="Nakamura Y."/>
            <person name="Kawachi M."/>
        </authorList>
    </citation>
    <scope>NUCLEOTIDE SEQUENCE [LARGE SCALE GENOMIC DNA]</scope>
    <source>
        <strain evidence="12 13">NIES-23</strain>
    </source>
</reference>
<dbReference type="AlphaFoldDB" id="A0A1Z4KRG4"/>
<dbReference type="PANTHER" id="PTHR43394:SF1">
    <property type="entry name" value="ATP-BINDING CASSETTE SUB-FAMILY B MEMBER 10, MITOCHONDRIAL"/>
    <property type="match status" value="1"/>
</dbReference>
<evidence type="ECO:0000256" key="3">
    <source>
        <dbReference type="ARBA" id="ARBA00012438"/>
    </source>
</evidence>
<evidence type="ECO:0000256" key="1">
    <source>
        <dbReference type="ARBA" id="ARBA00000085"/>
    </source>
</evidence>
<feature type="transmembrane region" description="Helical" evidence="9">
    <location>
        <begin position="291"/>
        <end position="310"/>
    </location>
</feature>
<keyword evidence="6 12" id="KW-0067">ATP-binding</keyword>
<comment type="catalytic activity">
    <reaction evidence="1">
        <text>ATP + protein L-histidine = ADP + protein N-phospho-L-histidine.</text>
        <dbReference type="EC" id="2.7.13.3"/>
    </reaction>
</comment>
<sequence length="746" mass="82765">MLTRRILLKFAKPYPGLILLTIILGFSGALFNGISTALIVPVILRIVGQPVDLKGAPGLLKAIMTPFDNVPENYRIAAMAGAIILTIALKNLATYTSTLSSSSLTRRLTADMREAGIDLLLNIDIDYYAKTKVGDLINRLGGEIGRAASYVGNIIRLVIVSVTISVFVCLLLSISWQLTIMATILLSLVTLVNQFAISRSRQFGKILSEMSKAYSIAVLETLNGIRLVKTTANERKEFNRIKRLIRERESADFKAQMNSNAITPLSEFLGVTSLLIIVLLSKTFFADQISTLSAVLLTYLLILLRLLPLVSQLNSLRSSFASMNASVDSVTELLRLDDKPFLINGKIAYNGLKTGITFKSVSFTYPGHDKQVLKDVTLKLPRGTTLALVGGSGAGKSTLADLLPRFYDPTGGCIILDDTDLREFDITSIRKCMGIVSQDTFLFNNSVRNNIAYGKQEATEEEVVAAAKRANAYEFISKLPQQFDTMIGDRGVMLSGGQRQRLAIARALLQNPDILILDEATSALDTVSERLVQGALEELSRDRTTLVIAHRLSTVRKADQIAVLEQGKVVEVGTHEELLQKGGYYSRLYGMQFSNNAETTNRTNQSLLRISHEIRTRLHSMIGVLRLLLDDVTNNNQEHQELIEDSYKSAFKIINTLDIFEDSLQQQVYYLSTSLLEDNQNNNTLLEHLKNINEFRIQFNNILVSLRSLTDSTGELEQSEYLLLKESLNVSMNLLDCLENVETGIF</sequence>
<evidence type="ECO:0000256" key="9">
    <source>
        <dbReference type="SAM" id="Phobius"/>
    </source>
</evidence>
<feature type="transmembrane region" description="Helical" evidence="9">
    <location>
        <begin position="154"/>
        <end position="174"/>
    </location>
</feature>
<evidence type="ECO:0000256" key="4">
    <source>
        <dbReference type="ARBA" id="ARBA00022692"/>
    </source>
</evidence>
<dbReference type="Pfam" id="PF00664">
    <property type="entry name" value="ABC_membrane"/>
    <property type="match status" value="1"/>
</dbReference>
<feature type="transmembrane region" description="Helical" evidence="9">
    <location>
        <begin position="74"/>
        <end position="93"/>
    </location>
</feature>
<keyword evidence="7 9" id="KW-1133">Transmembrane helix</keyword>
<dbReference type="CDD" id="cd00082">
    <property type="entry name" value="HisKA"/>
    <property type="match status" value="1"/>
</dbReference>
<dbReference type="GO" id="GO:0015421">
    <property type="term" value="F:ABC-type oligopeptide transporter activity"/>
    <property type="evidence" value="ECO:0007669"/>
    <property type="project" value="TreeGrafter"/>
</dbReference>
<evidence type="ECO:0000259" key="10">
    <source>
        <dbReference type="PROSITE" id="PS50893"/>
    </source>
</evidence>
<dbReference type="SUPFAM" id="SSF90123">
    <property type="entry name" value="ABC transporter transmembrane region"/>
    <property type="match status" value="1"/>
</dbReference>
<dbReference type="PANTHER" id="PTHR43394">
    <property type="entry name" value="ATP-DEPENDENT PERMEASE MDL1, MITOCHONDRIAL"/>
    <property type="match status" value="1"/>
</dbReference>
<dbReference type="InterPro" id="IPR011527">
    <property type="entry name" value="ABC1_TM_dom"/>
</dbReference>
<feature type="domain" description="ABC transmembrane type-1" evidence="11">
    <location>
        <begin position="19"/>
        <end position="322"/>
    </location>
</feature>
<gene>
    <name evidence="12" type="ORF">NIES23_43780</name>
</gene>
<dbReference type="InterPro" id="IPR003593">
    <property type="entry name" value="AAA+_ATPase"/>
</dbReference>
<dbReference type="PROSITE" id="PS50929">
    <property type="entry name" value="ABC_TM1F"/>
    <property type="match status" value="1"/>
</dbReference>
<dbReference type="InterPro" id="IPR027417">
    <property type="entry name" value="P-loop_NTPase"/>
</dbReference>
<dbReference type="Pfam" id="PF00005">
    <property type="entry name" value="ABC_tran"/>
    <property type="match status" value="1"/>
</dbReference>
<keyword evidence="8 9" id="KW-0472">Membrane</keyword>